<dbReference type="InterPro" id="IPR050333">
    <property type="entry name" value="SLRP"/>
</dbReference>
<dbReference type="PANTHER" id="PTHR45712:SF18">
    <property type="entry name" value="PODOCAN-LIKE PROTEIN 1"/>
    <property type="match status" value="1"/>
</dbReference>
<dbReference type="Proteomes" id="UP000242638">
    <property type="component" value="Unassembled WGS sequence"/>
</dbReference>
<name>A0A3P9MYS9_POERE</name>
<dbReference type="PANTHER" id="PTHR45712">
    <property type="entry name" value="AGAP008170-PA"/>
    <property type="match status" value="1"/>
</dbReference>
<evidence type="ECO:0000256" key="2">
    <source>
        <dbReference type="ARBA" id="ARBA00022737"/>
    </source>
</evidence>
<evidence type="ECO:0000256" key="3">
    <source>
        <dbReference type="SAM" id="MobiDB-lite"/>
    </source>
</evidence>
<dbReference type="OMA" id="THSEIPV"/>
<keyword evidence="1" id="KW-0433">Leucine-rich repeat</keyword>
<sequence>MEDVLEENQEHLGRSEEDSDRISLQKATNTEKYYLSGTVDYLNKTNSEEVQENGLRLFPNSITSRTKIRTDGTNKWEKQEVKLDQTDAKLKTNDSGKVKEKKTLAVIYLFEGKRDTKEDYMDVKEEGITETLSQKTKQTGSHKEMYNVALPLATLFTHSEIPVEGSFEGIPVLKRLYLDRNQLQSLPTDLPMISGSLPPGALSSLHNLRTLNLGYNRLASVPRRLPAGLHSVALAHNKIESVPSNAFCWGSQSLSLSRPVHVRLEHNLIDVGKLDVRAFRCLRRTQVVHFH</sequence>
<dbReference type="InterPro" id="IPR003591">
    <property type="entry name" value="Leu-rich_rpt_typical-subtyp"/>
</dbReference>
<keyword evidence="2" id="KW-0677">Repeat</keyword>
<dbReference type="InterPro" id="IPR032675">
    <property type="entry name" value="LRR_dom_sf"/>
</dbReference>
<feature type="region of interest" description="Disordered" evidence="3">
    <location>
        <begin position="1"/>
        <end position="27"/>
    </location>
</feature>
<reference evidence="5" key="1">
    <citation type="submission" date="2013-11" db="EMBL/GenBank/DDBJ databases">
        <title>The genomic landscape of the Guanapo guppy.</title>
        <authorList>
            <person name="Kuenstner A."/>
            <person name="Dreyer C."/>
        </authorList>
    </citation>
    <scope>NUCLEOTIDE SEQUENCE</scope>
    <source>
        <strain evidence="5">Guanapo</strain>
    </source>
</reference>
<dbReference type="GO" id="GO:0005615">
    <property type="term" value="C:extracellular space"/>
    <property type="evidence" value="ECO:0007669"/>
    <property type="project" value="TreeGrafter"/>
</dbReference>
<evidence type="ECO:0000256" key="1">
    <source>
        <dbReference type="ARBA" id="ARBA00022614"/>
    </source>
</evidence>
<dbReference type="SUPFAM" id="SSF52058">
    <property type="entry name" value="L domain-like"/>
    <property type="match status" value="1"/>
</dbReference>
<dbReference type="Ensembl" id="ENSPRET00000002517.1">
    <property type="protein sequence ID" value="ENSPREP00000002469.1"/>
    <property type="gene ID" value="ENSPREG00000001801.1"/>
</dbReference>
<evidence type="ECO:0000313" key="4">
    <source>
        <dbReference type="Ensembl" id="ENSPREP00000002469.1"/>
    </source>
</evidence>
<reference evidence="4" key="2">
    <citation type="submission" date="2025-08" db="UniProtKB">
        <authorList>
            <consortium name="Ensembl"/>
        </authorList>
    </citation>
    <scope>IDENTIFICATION</scope>
    <source>
        <strain evidence="4">Guanapo</strain>
    </source>
</reference>
<proteinExistence type="predicted"/>
<accession>A0A3P9MYS9</accession>
<dbReference type="SMART" id="SM00369">
    <property type="entry name" value="LRR_TYP"/>
    <property type="match status" value="3"/>
</dbReference>
<feature type="compositionally biased region" description="Basic and acidic residues" evidence="3">
    <location>
        <begin position="8"/>
        <end position="23"/>
    </location>
</feature>
<dbReference type="Gene3D" id="3.80.10.10">
    <property type="entry name" value="Ribonuclease Inhibitor"/>
    <property type="match status" value="1"/>
</dbReference>
<dbReference type="STRING" id="8081.ENSPREP00000002469"/>
<keyword evidence="5" id="KW-1185">Reference proteome</keyword>
<organism evidence="4 5">
    <name type="scientific">Poecilia reticulata</name>
    <name type="common">Guppy</name>
    <name type="synonym">Acanthophacelus reticulatus</name>
    <dbReference type="NCBI Taxonomy" id="8081"/>
    <lineage>
        <taxon>Eukaryota</taxon>
        <taxon>Metazoa</taxon>
        <taxon>Chordata</taxon>
        <taxon>Craniata</taxon>
        <taxon>Vertebrata</taxon>
        <taxon>Euteleostomi</taxon>
        <taxon>Actinopterygii</taxon>
        <taxon>Neopterygii</taxon>
        <taxon>Teleostei</taxon>
        <taxon>Neoteleostei</taxon>
        <taxon>Acanthomorphata</taxon>
        <taxon>Ovalentaria</taxon>
        <taxon>Atherinomorphae</taxon>
        <taxon>Cyprinodontiformes</taxon>
        <taxon>Poeciliidae</taxon>
        <taxon>Poeciliinae</taxon>
        <taxon>Poecilia</taxon>
    </lineage>
</organism>
<reference evidence="4" key="3">
    <citation type="submission" date="2025-09" db="UniProtKB">
        <authorList>
            <consortium name="Ensembl"/>
        </authorList>
    </citation>
    <scope>IDENTIFICATION</scope>
    <source>
        <strain evidence="4">Guanapo</strain>
    </source>
</reference>
<evidence type="ECO:0000313" key="5">
    <source>
        <dbReference type="Proteomes" id="UP000242638"/>
    </source>
</evidence>
<dbReference type="GeneTree" id="ENSGT00940000167455"/>
<dbReference type="AlphaFoldDB" id="A0A3P9MYS9"/>
<protein>
    <submittedName>
        <fullName evidence="4">Podocan-like protein 1</fullName>
    </submittedName>
</protein>